<dbReference type="EnsemblPlants" id="ORUFI10G18250.1">
    <property type="protein sequence ID" value="ORUFI10G18250.1"/>
    <property type="gene ID" value="ORUFI10G18250"/>
</dbReference>
<protein>
    <submittedName>
        <fullName evidence="2">Uncharacterized protein</fullName>
    </submittedName>
</protein>
<name>A0A0E0R1X3_ORYRU</name>
<dbReference type="Gramene" id="ORUFI10G18250.1">
    <property type="protein sequence ID" value="ORUFI10G18250.1"/>
    <property type="gene ID" value="ORUFI10G18250"/>
</dbReference>
<organism evidence="2 3">
    <name type="scientific">Oryza rufipogon</name>
    <name type="common">Brownbeard rice</name>
    <name type="synonym">Asian wild rice</name>
    <dbReference type="NCBI Taxonomy" id="4529"/>
    <lineage>
        <taxon>Eukaryota</taxon>
        <taxon>Viridiplantae</taxon>
        <taxon>Streptophyta</taxon>
        <taxon>Embryophyta</taxon>
        <taxon>Tracheophyta</taxon>
        <taxon>Spermatophyta</taxon>
        <taxon>Magnoliopsida</taxon>
        <taxon>Liliopsida</taxon>
        <taxon>Poales</taxon>
        <taxon>Poaceae</taxon>
        <taxon>BOP clade</taxon>
        <taxon>Oryzoideae</taxon>
        <taxon>Oryzeae</taxon>
        <taxon>Oryzinae</taxon>
        <taxon>Oryza</taxon>
    </lineage>
</organism>
<proteinExistence type="predicted"/>
<keyword evidence="3" id="KW-1185">Reference proteome</keyword>
<dbReference type="STRING" id="4529.A0A0E0R1X3"/>
<dbReference type="Proteomes" id="UP000008022">
    <property type="component" value="Unassembled WGS sequence"/>
</dbReference>
<evidence type="ECO:0000256" key="1">
    <source>
        <dbReference type="SAM" id="MobiDB-lite"/>
    </source>
</evidence>
<accession>A0A0E0R1X3</accession>
<feature type="region of interest" description="Disordered" evidence="1">
    <location>
        <begin position="1"/>
        <end position="34"/>
    </location>
</feature>
<reference evidence="3" key="1">
    <citation type="submission" date="2013-06" db="EMBL/GenBank/DDBJ databases">
        <authorList>
            <person name="Zhao Q."/>
        </authorList>
    </citation>
    <scope>NUCLEOTIDE SEQUENCE</scope>
    <source>
        <strain evidence="3">cv. W1943</strain>
    </source>
</reference>
<evidence type="ECO:0000313" key="3">
    <source>
        <dbReference type="Proteomes" id="UP000008022"/>
    </source>
</evidence>
<reference evidence="2" key="2">
    <citation type="submission" date="2015-06" db="UniProtKB">
        <authorList>
            <consortium name="EnsemblPlants"/>
        </authorList>
    </citation>
    <scope>IDENTIFICATION</scope>
</reference>
<sequence>MTSRTHPKPESSRGSKKINTLEGAANRMGKDQRQAPLSSWKFIRQCKAAEEAEILACCEGLKMRVELEMDCAMVATRLTSKVQDRSQWSFQIREASASNGNSSDGACAS</sequence>
<dbReference type="AlphaFoldDB" id="A0A0E0R1X3"/>
<dbReference type="HOGENOM" id="CLU_2188258_0_0_1"/>
<evidence type="ECO:0000313" key="2">
    <source>
        <dbReference type="EnsemblPlants" id="ORUFI10G18250.1"/>
    </source>
</evidence>